<evidence type="ECO:0000256" key="4">
    <source>
        <dbReference type="ARBA" id="ARBA00022833"/>
    </source>
</evidence>
<evidence type="ECO:0000256" key="5">
    <source>
        <dbReference type="ARBA" id="ARBA00023136"/>
    </source>
</evidence>
<evidence type="ECO:0000313" key="9">
    <source>
        <dbReference type="Proteomes" id="UP000035579"/>
    </source>
</evidence>
<dbReference type="RefSeq" id="WP_047855150.1">
    <property type="nucleotide sequence ID" value="NZ_CP011509.1"/>
</dbReference>
<dbReference type="Proteomes" id="UP000035579">
    <property type="component" value="Chromosome"/>
</dbReference>
<dbReference type="PANTHER" id="PTHR38344:SF1">
    <property type="entry name" value="INORGANIC CARBON TRANSPORTER SUBUNIT DABA-RELATED"/>
    <property type="match status" value="1"/>
</dbReference>
<evidence type="ECO:0000313" key="7">
    <source>
        <dbReference type="EMBL" id="AKJ00291.1"/>
    </source>
</evidence>
<dbReference type="Proteomes" id="UP000256345">
    <property type="component" value="Unassembled WGS sequence"/>
</dbReference>
<keyword evidence="4 6" id="KW-0862">Zinc</keyword>
<dbReference type="PANTHER" id="PTHR38344">
    <property type="entry name" value="UPF0753 PROTEIN AQ_863"/>
    <property type="match status" value="1"/>
</dbReference>
<feature type="binding site" evidence="6">
    <location>
        <position position="717"/>
    </location>
    <ligand>
        <name>Zn(2+)</name>
        <dbReference type="ChEBI" id="CHEBI:29105"/>
    </ligand>
</feature>
<feature type="binding site" evidence="6">
    <location>
        <position position="528"/>
    </location>
    <ligand>
        <name>Zn(2+)</name>
        <dbReference type="ChEBI" id="CHEBI:29105"/>
    </ligand>
</feature>
<reference evidence="8 10" key="2">
    <citation type="submission" date="2018-08" db="EMBL/GenBank/DDBJ databases">
        <title>Genomic Encyclopedia of Archaeal and Bacterial Type Strains, Phase II (KMG-II): from individual species to whole genera.</title>
        <authorList>
            <person name="Goeker M."/>
        </authorList>
    </citation>
    <scope>NUCLEOTIDE SEQUENCE [LARGE SCALE GENOMIC DNA]</scope>
    <source>
        <strain evidence="8 10">DSM 2261</strain>
    </source>
</reference>
<dbReference type="GO" id="GO:0005886">
    <property type="term" value="C:plasma membrane"/>
    <property type="evidence" value="ECO:0007669"/>
    <property type="project" value="UniProtKB-SubCell"/>
</dbReference>
<keyword evidence="1 6" id="KW-0813">Transport</keyword>
<dbReference type="GO" id="GO:0008270">
    <property type="term" value="F:zinc ion binding"/>
    <property type="evidence" value="ECO:0007669"/>
    <property type="project" value="UniProtKB-UniRule"/>
</dbReference>
<keyword evidence="10" id="KW-1185">Reference proteome</keyword>
<keyword evidence="2 6" id="KW-1003">Cell membrane</keyword>
<dbReference type="EMBL" id="CP011509">
    <property type="protein sequence ID" value="AKJ00291.1"/>
    <property type="molecule type" value="Genomic_DNA"/>
</dbReference>
<dbReference type="HAMAP" id="MF_01871">
    <property type="entry name" value="DabA"/>
    <property type="match status" value="1"/>
</dbReference>
<dbReference type="EMBL" id="QUMU01000004">
    <property type="protein sequence ID" value="REG33012.1"/>
    <property type="molecule type" value="Genomic_DNA"/>
</dbReference>
<keyword evidence="3 6" id="KW-0479">Metal-binding</keyword>
<dbReference type="AlphaFoldDB" id="A0AAC8Q4F7"/>
<feature type="binding site" evidence="6">
    <location>
        <position position="732"/>
    </location>
    <ligand>
        <name>Zn(2+)</name>
        <dbReference type="ChEBI" id="CHEBI:29105"/>
    </ligand>
</feature>
<evidence type="ECO:0000256" key="2">
    <source>
        <dbReference type="ARBA" id="ARBA00022475"/>
    </source>
</evidence>
<name>A0AAC8Q4F7_9BACT</name>
<evidence type="ECO:0000313" key="10">
    <source>
        <dbReference type="Proteomes" id="UP000256345"/>
    </source>
</evidence>
<comment type="subunit">
    <text evidence="6">Forms a complex with DabB.</text>
</comment>
<sequence length="1076" mass="119351">MSHPHPAPHGTPEDRRQHLHEVLEHAAHLLPAQGPISVFVHHNTLHAFQHRPFHEAVEAASAVFGTEGYYPESRYRELYQRGRITDGDLEAVLAERHEGRPVVELAPGSLTLLEVERLALRHPIPVETAASLRWKQEELSASRRLRPDVPEAVRTRLLQRSTEGLRGWMDKVGKDWSMNDLAAALLGPSWKSAELGAVARELAAVFGGNGSLPSLRERLAKEPEVFAVSALWAACRTPLLTPETPEAPAPEAVRSHREVLRDATGEDASDLVNPHLIRACAAFLDEGVSHWPMPERERGLFSAWRTLKLRGSGVLPHWLAGLHEELAESERRGLSAQDTVLAALDTLGVPQAQWEEYVVRVLQALPGWAGMMSRLEHNPADRAPGAPPAALVDFLAVRLTLELYALRDVAKRRLEYTGPLSGLLAHARSLPPRHSLQERPEEEGSWRFFQLAQVAGLSAPEVAALPLAQRRTLLTWLESFDELARRRVWMEAYEHRYRTEVLHGLEQNRQRPESLRTVRNARFQLFFCIDDREEAFRRHFEELSPVHETFAAAGFFGVAMDYRGLDDANHASLCPVVVTPAHEVVEHPHPDHEHVAQARARARALWARFDHWLHGGAHSLELGWLLTPLVGLISALLLPLHVFFPHQVDRMRRALAAKLVPTPRTRLASLRDESLPAPQVGKSRGFTVAEKADRVAALLDNVGLVKDFAPLVVLLGHGAVSVNNPHMSAYDCGACGGRHGGANARLFAEMANRPEVRARLRERGIHIPATTWFLGGLHNTTTDEVVLHDTEDMPQALRGELDALWRELDKARALSAHERCRRFESAPARLSPKAALRHVEERAVDLSQARPELGHVTNASCIVGRRALSRGLFLDRRAFLVSYDPSHDPTGSILERILLAVGPVGAGINLEYYFSCVDNDRYGCGTKLPHNLTGLLGVMDGVESDLRTGLPRQMIEIHEPMRLLLIVEASIATLSAIYERQAPIRELVGNEWVQLVSVDPQTGAMTRFTPKGGFRPVALPSSKLPVVATSTDWYRGHRDFLTPALIQLARPSGSTVPVVGRGAMPSLQGESIHAAQ</sequence>
<dbReference type="InterPro" id="IPR018752">
    <property type="entry name" value="DabA"/>
</dbReference>
<comment type="function">
    <text evidence="6">Part of an energy-coupled inorganic carbon pump.</text>
</comment>
<dbReference type="Pfam" id="PF10070">
    <property type="entry name" value="DabA"/>
    <property type="match status" value="1"/>
</dbReference>
<comment type="subcellular location">
    <subcellularLocation>
        <location evidence="6">Cell membrane</location>
        <topology evidence="6">Peripheral membrane protein</topology>
    </subcellularLocation>
</comment>
<dbReference type="KEGG" id="age:AA314_01917"/>
<comment type="similarity">
    <text evidence="6">Belongs to the inorganic carbon transporter (TC 9.A.2) DabA family.</text>
</comment>
<evidence type="ECO:0000256" key="6">
    <source>
        <dbReference type="HAMAP-Rule" id="MF_01871"/>
    </source>
</evidence>
<protein>
    <recommendedName>
        <fullName evidence="6">Probable inorganic carbon transporter subunit DabA</fullName>
    </recommendedName>
</protein>
<proteinExistence type="inferred from homology"/>
<evidence type="ECO:0000256" key="3">
    <source>
        <dbReference type="ARBA" id="ARBA00022723"/>
    </source>
</evidence>
<evidence type="ECO:0000313" key="8">
    <source>
        <dbReference type="EMBL" id="REG33012.1"/>
    </source>
</evidence>
<comment type="cofactor">
    <cofactor evidence="6">
        <name>Zn(2+)</name>
        <dbReference type="ChEBI" id="CHEBI:29105"/>
    </cofactor>
</comment>
<organism evidence="7 9">
    <name type="scientific">Archangium gephyra</name>
    <dbReference type="NCBI Taxonomy" id="48"/>
    <lineage>
        <taxon>Bacteria</taxon>
        <taxon>Pseudomonadati</taxon>
        <taxon>Myxococcota</taxon>
        <taxon>Myxococcia</taxon>
        <taxon>Myxococcales</taxon>
        <taxon>Cystobacterineae</taxon>
        <taxon>Archangiaceae</taxon>
        <taxon>Archangium</taxon>
    </lineage>
</organism>
<gene>
    <name evidence="6" type="primary">dabA</name>
    <name evidence="7" type="ORF">AA314_01917</name>
    <name evidence="8" type="ORF">ATI61_104302</name>
</gene>
<accession>A0AAC8Q4F7</accession>
<reference evidence="7 9" key="1">
    <citation type="submission" date="2015-05" db="EMBL/GenBank/DDBJ databases">
        <title>Genome assembly of Archangium gephyra DSM 2261.</title>
        <authorList>
            <person name="Sharma G."/>
            <person name="Subramanian S."/>
        </authorList>
    </citation>
    <scope>NUCLEOTIDE SEQUENCE [LARGE SCALE GENOMIC DNA]</scope>
    <source>
        <strain evidence="7 9">DSM 2261</strain>
    </source>
</reference>
<evidence type="ECO:0000256" key="1">
    <source>
        <dbReference type="ARBA" id="ARBA00022448"/>
    </source>
</evidence>
<keyword evidence="5 6" id="KW-0472">Membrane</keyword>
<feature type="binding site" evidence="6">
    <location>
        <position position="530"/>
    </location>
    <ligand>
        <name>Zn(2+)</name>
        <dbReference type="ChEBI" id="CHEBI:29105"/>
    </ligand>
</feature>